<evidence type="ECO:0000313" key="1">
    <source>
        <dbReference type="EMBL" id="MER3121709.1"/>
    </source>
</evidence>
<dbReference type="InterPro" id="IPR010982">
    <property type="entry name" value="Lambda_DNA-bd_dom_sf"/>
</dbReference>
<dbReference type="EMBL" id="JBEOME010000005">
    <property type="protein sequence ID" value="MER3121709.1"/>
    <property type="molecule type" value="Genomic_DNA"/>
</dbReference>
<name>A0ABV1S586_BACAB</name>
<gene>
    <name evidence="1" type="ORF">ABQG71_10950</name>
</gene>
<dbReference type="InterPro" id="IPR001387">
    <property type="entry name" value="Cro/C1-type_HTH"/>
</dbReference>
<dbReference type="RefSeq" id="WP_350385868.1">
    <property type="nucleotide sequence ID" value="NZ_JBEOME010000005.1"/>
</dbReference>
<dbReference type="Proteomes" id="UP001467674">
    <property type="component" value="Unassembled WGS sequence"/>
</dbReference>
<organism evidence="1 2">
    <name type="scientific">Bacillus altitudinis</name>
    <dbReference type="NCBI Taxonomy" id="293387"/>
    <lineage>
        <taxon>Bacteria</taxon>
        <taxon>Bacillati</taxon>
        <taxon>Bacillota</taxon>
        <taxon>Bacilli</taxon>
        <taxon>Bacillales</taxon>
        <taxon>Bacillaceae</taxon>
        <taxon>Bacillus</taxon>
    </lineage>
</organism>
<proteinExistence type="predicted"/>
<sequence>MSVIAKKEIGKILKDSLISSEMTQLDIAKKIGITKGYMSKFLSGKEIAFWMVIEAVNCILPEKEKELMSDYCKSGIDKKYLFCALEYCYTQKMFDVMRYLIVESSSVTSEPCSLYKWILNYRGNFDMQHISKLRNNNFKSLEAKTLLLILETYGYYNLGKYDMAHFYISKAESFITKIKDPFLRKSFSARIDEVLANVYLKQENNVELARLAAKSLLENKVSESHEITANHLLALSYFLTSYEKSIAYYNLFLDLMEQHPERVDEIIQNKEEIAILQYYWKASIDSRYDVSDFTSKLKKHSVLSDYYSDERLKPYAYLFDGIKEARPDKILLSLHYFSEKREYFRANIPKLELQKLELDYKL</sequence>
<dbReference type="NCBIfam" id="NF038310">
    <property type="entry name" value="lysogeny_AimR"/>
    <property type="match status" value="1"/>
</dbReference>
<evidence type="ECO:0000313" key="2">
    <source>
        <dbReference type="Proteomes" id="UP001467674"/>
    </source>
</evidence>
<accession>A0ABV1S586</accession>
<protein>
    <submittedName>
        <fullName evidence="1">AimR family lysis-lysogeny pheromone receptor</fullName>
    </submittedName>
</protein>
<keyword evidence="2" id="KW-1185">Reference proteome</keyword>
<dbReference type="InterPro" id="IPR047705">
    <property type="entry name" value="AimR-like"/>
</dbReference>
<dbReference type="Pfam" id="PF22871">
    <property type="entry name" value="AimR"/>
    <property type="match status" value="1"/>
</dbReference>
<comment type="caution">
    <text evidence="1">The sequence shown here is derived from an EMBL/GenBank/DDBJ whole genome shotgun (WGS) entry which is preliminary data.</text>
</comment>
<reference evidence="1 2" key="1">
    <citation type="submission" date="2024-06" db="EMBL/GenBank/DDBJ databases">
        <title>Construction of an artificial bacterial consortium using nitrogen cycle bacteria from Cuatro Cienegas Basin and a mangrove forest.</title>
        <authorList>
            <person name="Aguilera-Najera D."/>
            <person name="Marquez-Cianci L."/>
            <person name="Martinez-Perez E."/>
            <person name="Rosas-Barrera M."/>
            <person name="Rodriguez-Cruz U.E."/>
            <person name="Tapia-Lopez R."/>
            <person name="Eguiarte L.E."/>
            <person name="Souza-Saldivar V."/>
        </authorList>
    </citation>
    <scope>NUCLEOTIDE SEQUENCE [LARGE SCALE GENOMIC DNA]</scope>
    <source>
        <strain evidence="1 2">S14-15</strain>
    </source>
</reference>
<keyword evidence="1" id="KW-0675">Receptor</keyword>
<dbReference type="SUPFAM" id="SSF47413">
    <property type="entry name" value="lambda repressor-like DNA-binding domains"/>
    <property type="match status" value="1"/>
</dbReference>
<dbReference type="CDD" id="cd00093">
    <property type="entry name" value="HTH_XRE"/>
    <property type="match status" value="1"/>
</dbReference>